<evidence type="ECO:0000313" key="2">
    <source>
        <dbReference type="Proteomes" id="UP001432062"/>
    </source>
</evidence>
<evidence type="ECO:0000313" key="1">
    <source>
        <dbReference type="EMBL" id="WUV42821.1"/>
    </source>
</evidence>
<proteinExistence type="predicted"/>
<protein>
    <submittedName>
        <fullName evidence="1">Uncharacterized protein</fullName>
    </submittedName>
</protein>
<reference evidence="1" key="1">
    <citation type="submission" date="2022-10" db="EMBL/GenBank/DDBJ databases">
        <title>The complete genomes of actinobacterial strains from the NBC collection.</title>
        <authorList>
            <person name="Joergensen T.S."/>
            <person name="Alvarez Arevalo M."/>
            <person name="Sterndorff E.B."/>
            <person name="Faurdal D."/>
            <person name="Vuksanovic O."/>
            <person name="Mourched A.-S."/>
            <person name="Charusanti P."/>
            <person name="Shaw S."/>
            <person name="Blin K."/>
            <person name="Weber T."/>
        </authorList>
    </citation>
    <scope>NUCLEOTIDE SEQUENCE</scope>
    <source>
        <strain evidence="1">NBC_01482</strain>
    </source>
</reference>
<organism evidence="1 2">
    <name type="scientific">Nocardia vinacea</name>
    <dbReference type="NCBI Taxonomy" id="96468"/>
    <lineage>
        <taxon>Bacteria</taxon>
        <taxon>Bacillati</taxon>
        <taxon>Actinomycetota</taxon>
        <taxon>Actinomycetes</taxon>
        <taxon>Mycobacteriales</taxon>
        <taxon>Nocardiaceae</taxon>
        <taxon>Nocardia</taxon>
    </lineage>
</organism>
<keyword evidence="2" id="KW-1185">Reference proteome</keyword>
<sequence>MTIYATLMDLPYRNMHHEPPGERREFDDRRAVDEWFDNYLNGFTGEADASGFAQVKLHGSQLGSEIITTLVAAENPDGSYRVVDKRRGDKIERGAIASGISLMEAMAGYLGAQLLAAGLLDDFGVGDVPVTYRATVLLGIRYMAGRHPLATRIWLQRHSSREFGAVLFLDQTTDGGFWRSTGGRIDGVDATLECYALYFRPNPLHVVDGQLHIAGFSHEGA</sequence>
<dbReference type="Proteomes" id="UP001432062">
    <property type="component" value="Chromosome"/>
</dbReference>
<dbReference type="EMBL" id="CP109441">
    <property type="protein sequence ID" value="WUV42821.1"/>
    <property type="molecule type" value="Genomic_DNA"/>
</dbReference>
<dbReference type="RefSeq" id="WP_329405439.1">
    <property type="nucleotide sequence ID" value="NZ_CP109441.1"/>
</dbReference>
<name>A0ABZ1YKL9_9NOCA</name>
<accession>A0ABZ1YKL9</accession>
<gene>
    <name evidence="1" type="ORF">OG563_26625</name>
</gene>